<dbReference type="RefSeq" id="WP_013704117.1">
    <property type="nucleotide sequence ID" value="NC_015387.1"/>
</dbReference>
<dbReference type="SUPFAM" id="SSF55874">
    <property type="entry name" value="ATPase domain of HSP90 chaperone/DNA topoisomerase II/histidine kinase"/>
    <property type="match status" value="1"/>
</dbReference>
<dbReference type="CDD" id="cd00082">
    <property type="entry name" value="HisKA"/>
    <property type="match status" value="1"/>
</dbReference>
<dbReference type="EMBL" id="CP002630">
    <property type="protein sequence ID" value="AEB12070.1"/>
    <property type="molecule type" value="Genomic_DNA"/>
</dbReference>
<feature type="domain" description="Histidine kinase" evidence="11">
    <location>
        <begin position="129"/>
        <end position="334"/>
    </location>
</feature>
<comment type="catalytic activity">
    <reaction evidence="1">
        <text>ATP + protein L-histidine = ADP + protein N-phospho-L-histidine.</text>
        <dbReference type="EC" id="2.7.13.3"/>
    </reaction>
</comment>
<evidence type="ECO:0000256" key="4">
    <source>
        <dbReference type="ARBA" id="ARBA00022475"/>
    </source>
</evidence>
<evidence type="ECO:0000256" key="9">
    <source>
        <dbReference type="ARBA" id="ARBA00023026"/>
    </source>
</evidence>
<keyword evidence="5" id="KW-0597">Phosphoprotein</keyword>
<dbReference type="SMART" id="SM00387">
    <property type="entry name" value="HATPase_c"/>
    <property type="match status" value="1"/>
</dbReference>
<dbReference type="EC" id="2.7.13.3" evidence="3"/>
<dbReference type="GO" id="GO:0005886">
    <property type="term" value="C:plasma membrane"/>
    <property type="evidence" value="ECO:0007669"/>
    <property type="project" value="UniProtKB-SubCell"/>
</dbReference>
<dbReference type="Pfam" id="PF02518">
    <property type="entry name" value="HATPase_c"/>
    <property type="match status" value="1"/>
</dbReference>
<dbReference type="STRING" id="869210.Marky_1333"/>
<name>F2NLH1_MARHT</name>
<keyword evidence="6" id="KW-0808">Transferase</keyword>
<dbReference type="PRINTS" id="PR00344">
    <property type="entry name" value="BCTRLSENSOR"/>
</dbReference>
<dbReference type="InterPro" id="IPR036097">
    <property type="entry name" value="HisK_dim/P_sf"/>
</dbReference>
<dbReference type="Gene3D" id="1.10.287.130">
    <property type="match status" value="1"/>
</dbReference>
<dbReference type="OrthoDB" id="31638at2"/>
<feature type="transmembrane region" description="Helical" evidence="10">
    <location>
        <begin position="43"/>
        <end position="62"/>
    </location>
</feature>
<dbReference type="AlphaFoldDB" id="F2NLH1"/>
<dbReference type="InterPro" id="IPR003661">
    <property type="entry name" value="HisK_dim/P_dom"/>
</dbReference>
<keyword evidence="10" id="KW-0812">Transmembrane</keyword>
<organism evidence="12 13">
    <name type="scientific">Marinithermus hydrothermalis (strain DSM 14884 / JCM 11576 / T1)</name>
    <dbReference type="NCBI Taxonomy" id="869210"/>
    <lineage>
        <taxon>Bacteria</taxon>
        <taxon>Thermotogati</taxon>
        <taxon>Deinococcota</taxon>
        <taxon>Deinococci</taxon>
        <taxon>Thermales</taxon>
        <taxon>Thermaceae</taxon>
        <taxon>Marinithermus</taxon>
    </lineage>
</organism>
<evidence type="ECO:0000256" key="2">
    <source>
        <dbReference type="ARBA" id="ARBA00004651"/>
    </source>
</evidence>
<dbReference type="PANTHER" id="PTHR44936">
    <property type="entry name" value="SENSOR PROTEIN CREC"/>
    <property type="match status" value="1"/>
</dbReference>
<dbReference type="InterPro" id="IPR005467">
    <property type="entry name" value="His_kinase_dom"/>
</dbReference>
<dbReference type="SMART" id="SM00388">
    <property type="entry name" value="HisKA"/>
    <property type="match status" value="1"/>
</dbReference>
<evidence type="ECO:0000256" key="8">
    <source>
        <dbReference type="ARBA" id="ARBA00023012"/>
    </source>
</evidence>
<keyword evidence="13" id="KW-1185">Reference proteome</keyword>
<feature type="transmembrane region" description="Helical" evidence="10">
    <location>
        <begin position="7"/>
        <end position="31"/>
    </location>
</feature>
<keyword evidence="9" id="KW-0843">Virulence</keyword>
<dbReference type="InterPro" id="IPR003594">
    <property type="entry name" value="HATPase_dom"/>
</dbReference>
<keyword evidence="7 12" id="KW-0418">Kinase</keyword>
<protein>
    <recommendedName>
        <fullName evidence="3">histidine kinase</fullName>
        <ecNumber evidence="3">2.7.13.3</ecNumber>
    </recommendedName>
</protein>
<evidence type="ECO:0000256" key="7">
    <source>
        <dbReference type="ARBA" id="ARBA00022777"/>
    </source>
</evidence>
<keyword evidence="10" id="KW-0472">Membrane</keyword>
<dbReference type="InterPro" id="IPR050980">
    <property type="entry name" value="2C_sensor_his_kinase"/>
</dbReference>
<dbReference type="Pfam" id="PF00512">
    <property type="entry name" value="HisKA"/>
    <property type="match status" value="1"/>
</dbReference>
<sequence>MTASLKVWLTLTISLLAFIPNVLVVLGLLHTLPERPPLLDLRLILWILLLAVISALSGLYLTRRLLASLEELTRTFRYLKISPRNLPELHLPPAQHPLPQEVRELRAQFEALLDHFRREAQAREMVFATLAHDLKTPLLAAARAVAYLEEADDIGKERRKELLRQIQHELTRAHRLVENLLTASRLETTRPLREPLNLRPLLEDLRLRHLEDAEAHGVQVTIEGSGTARADRLLLERAVANLVDNAIRHARNTVVLRASDGWIEVEDDGPGLPAPLEALSQPFRSQHLRGVPAGSAGLGLYIARQVAEAHQGRLTLRPGTLAGACLRIEIPDPWRAAPASTATTKRVK</sequence>
<dbReference type="InterPro" id="IPR004358">
    <property type="entry name" value="Sig_transdc_His_kin-like_C"/>
</dbReference>
<keyword evidence="4" id="KW-1003">Cell membrane</keyword>
<gene>
    <name evidence="12" type="ordered locus">Marky_1333</name>
</gene>
<dbReference type="Gene3D" id="3.30.565.10">
    <property type="entry name" value="Histidine kinase-like ATPase, C-terminal domain"/>
    <property type="match status" value="1"/>
</dbReference>
<dbReference type="SUPFAM" id="SSF47384">
    <property type="entry name" value="Homodimeric domain of signal transducing histidine kinase"/>
    <property type="match status" value="1"/>
</dbReference>
<evidence type="ECO:0000256" key="3">
    <source>
        <dbReference type="ARBA" id="ARBA00012438"/>
    </source>
</evidence>
<dbReference type="GO" id="GO:0000155">
    <property type="term" value="F:phosphorelay sensor kinase activity"/>
    <property type="evidence" value="ECO:0007669"/>
    <property type="project" value="InterPro"/>
</dbReference>
<evidence type="ECO:0000313" key="13">
    <source>
        <dbReference type="Proteomes" id="UP000007030"/>
    </source>
</evidence>
<dbReference type="eggNOG" id="COG2205">
    <property type="taxonomic scope" value="Bacteria"/>
</dbReference>
<evidence type="ECO:0000256" key="5">
    <source>
        <dbReference type="ARBA" id="ARBA00022553"/>
    </source>
</evidence>
<dbReference type="HOGENOM" id="CLU_825855_0_0_0"/>
<dbReference type="PANTHER" id="PTHR44936:SF9">
    <property type="entry name" value="SENSOR PROTEIN CREC"/>
    <property type="match status" value="1"/>
</dbReference>
<keyword evidence="8" id="KW-0902">Two-component regulatory system</keyword>
<proteinExistence type="predicted"/>
<evidence type="ECO:0000256" key="10">
    <source>
        <dbReference type="SAM" id="Phobius"/>
    </source>
</evidence>
<comment type="subcellular location">
    <subcellularLocation>
        <location evidence="2">Cell membrane</location>
        <topology evidence="2">Multi-pass membrane protein</topology>
    </subcellularLocation>
</comment>
<dbReference type="Proteomes" id="UP000007030">
    <property type="component" value="Chromosome"/>
</dbReference>
<accession>F2NLH1</accession>
<reference evidence="12 13" key="1">
    <citation type="journal article" date="2012" name="Stand. Genomic Sci.">
        <title>Complete genome sequence of the aerobic, heterotroph Marinithermus hydrothermalis type strain (T1(T)) from a deep-sea hydrothermal vent chimney.</title>
        <authorList>
            <person name="Copeland A."/>
            <person name="Gu W."/>
            <person name="Yasawong M."/>
            <person name="Lapidus A."/>
            <person name="Lucas S."/>
            <person name="Deshpande S."/>
            <person name="Pagani I."/>
            <person name="Tapia R."/>
            <person name="Cheng J.F."/>
            <person name="Goodwin L.A."/>
            <person name="Pitluck S."/>
            <person name="Liolios K."/>
            <person name="Ivanova N."/>
            <person name="Mavromatis K."/>
            <person name="Mikhailova N."/>
            <person name="Pati A."/>
            <person name="Chen A."/>
            <person name="Palaniappan K."/>
            <person name="Land M."/>
            <person name="Pan C."/>
            <person name="Brambilla E.M."/>
            <person name="Rohde M."/>
            <person name="Tindall B.J."/>
            <person name="Sikorski J."/>
            <person name="Goker M."/>
            <person name="Detter J.C."/>
            <person name="Bristow J."/>
            <person name="Eisen J.A."/>
            <person name="Markowitz V."/>
            <person name="Hugenholtz P."/>
            <person name="Kyrpides N.C."/>
            <person name="Klenk H.P."/>
            <person name="Woyke T."/>
        </authorList>
    </citation>
    <scope>NUCLEOTIDE SEQUENCE [LARGE SCALE GENOMIC DNA]</scope>
    <source>
        <strain evidence="13">DSM 14884 / JCM 11576 / T1</strain>
    </source>
</reference>
<evidence type="ECO:0000313" key="12">
    <source>
        <dbReference type="EMBL" id="AEB12070.1"/>
    </source>
</evidence>
<dbReference type="InterPro" id="IPR036890">
    <property type="entry name" value="HATPase_C_sf"/>
</dbReference>
<dbReference type="KEGG" id="mhd:Marky_1333"/>
<dbReference type="PROSITE" id="PS50109">
    <property type="entry name" value="HIS_KIN"/>
    <property type="match status" value="1"/>
</dbReference>
<keyword evidence="10" id="KW-1133">Transmembrane helix</keyword>
<evidence type="ECO:0000259" key="11">
    <source>
        <dbReference type="PROSITE" id="PS50109"/>
    </source>
</evidence>
<evidence type="ECO:0000256" key="6">
    <source>
        <dbReference type="ARBA" id="ARBA00022679"/>
    </source>
</evidence>
<evidence type="ECO:0000256" key="1">
    <source>
        <dbReference type="ARBA" id="ARBA00000085"/>
    </source>
</evidence>